<dbReference type="Gene3D" id="1.25.40.20">
    <property type="entry name" value="Ankyrin repeat-containing domain"/>
    <property type="match status" value="2"/>
</dbReference>
<proteinExistence type="predicted"/>
<dbReference type="RefSeq" id="WP_350935976.1">
    <property type="nucleotide sequence ID" value="NZ_CP157762.1"/>
</dbReference>
<dbReference type="EMBL" id="CP157762">
    <property type="protein sequence ID" value="XBP95295.1"/>
    <property type="molecule type" value="Genomic_DNA"/>
</dbReference>
<dbReference type="AlphaFoldDB" id="A0AAU8HHM8"/>
<dbReference type="Pfam" id="PF12796">
    <property type="entry name" value="Ank_2"/>
    <property type="match status" value="2"/>
</dbReference>
<evidence type="ECO:0000313" key="5">
    <source>
        <dbReference type="EMBL" id="XCH75998.1"/>
    </source>
</evidence>
<evidence type="ECO:0000256" key="3">
    <source>
        <dbReference type="PROSITE-ProRule" id="PRU00023"/>
    </source>
</evidence>
<dbReference type="SMART" id="SM00248">
    <property type="entry name" value="ANK"/>
    <property type="match status" value="3"/>
</dbReference>
<dbReference type="PANTHER" id="PTHR24189:SF50">
    <property type="entry name" value="ANKYRIN REPEAT AND SOCS BOX PROTEIN 2"/>
    <property type="match status" value="1"/>
</dbReference>
<name>A0AAU8HHM8_9ACTN</name>
<reference evidence="5" key="2">
    <citation type="submission" date="2024-06" db="EMBL/GenBank/DDBJ databases">
        <title>Micromonospora mangrovi CCTCC AA 2012012 genome sequences.</title>
        <authorList>
            <person name="Gao J."/>
        </authorList>
    </citation>
    <scope>NUCLEOTIDE SEQUENCE</scope>
    <source>
        <strain evidence="5">CCTCC AA 2012012</strain>
    </source>
</reference>
<evidence type="ECO:0000256" key="2">
    <source>
        <dbReference type="ARBA" id="ARBA00023043"/>
    </source>
</evidence>
<dbReference type="InterPro" id="IPR036770">
    <property type="entry name" value="Ankyrin_rpt-contain_sf"/>
</dbReference>
<gene>
    <name evidence="5" type="ORF">ABUL08_07900</name>
    <name evidence="4" type="ORF">VK199_07855</name>
</gene>
<keyword evidence="2 3" id="KW-0040">ANK repeat</keyword>
<dbReference type="PROSITE" id="PS50297">
    <property type="entry name" value="ANK_REP_REGION"/>
    <property type="match status" value="1"/>
</dbReference>
<keyword evidence="1" id="KW-0677">Repeat</keyword>
<accession>A0AAU8HHM8</accession>
<feature type="repeat" description="ANK" evidence="3">
    <location>
        <begin position="85"/>
        <end position="117"/>
    </location>
</feature>
<evidence type="ECO:0000256" key="1">
    <source>
        <dbReference type="ARBA" id="ARBA00022737"/>
    </source>
</evidence>
<dbReference type="SUPFAM" id="SSF48403">
    <property type="entry name" value="Ankyrin repeat"/>
    <property type="match status" value="1"/>
</dbReference>
<dbReference type="InterPro" id="IPR050745">
    <property type="entry name" value="Multifunctional_regulatory"/>
</dbReference>
<dbReference type="InterPro" id="IPR002110">
    <property type="entry name" value="Ankyrin_rpt"/>
</dbReference>
<dbReference type="EMBL" id="CP159342">
    <property type="protein sequence ID" value="XCH75998.1"/>
    <property type="molecule type" value="Genomic_DNA"/>
</dbReference>
<reference evidence="4" key="1">
    <citation type="submission" date="2024-01" db="EMBL/GenBank/DDBJ databases">
        <title>The genome sequence of Micromonospora mangrovi CCTCC AA 2012012.</title>
        <authorList>
            <person name="Gao J."/>
        </authorList>
    </citation>
    <scope>NUCLEOTIDE SEQUENCE</scope>
    <source>
        <strain evidence="4">CCTCC AA 2012012</strain>
    </source>
</reference>
<protein>
    <submittedName>
        <fullName evidence="5">Ankyrin repeat domain-containing protein</fullName>
    </submittedName>
</protein>
<dbReference type="PANTHER" id="PTHR24189">
    <property type="entry name" value="MYOTROPHIN"/>
    <property type="match status" value="1"/>
</dbReference>
<evidence type="ECO:0000313" key="4">
    <source>
        <dbReference type="EMBL" id="XBP95295.1"/>
    </source>
</evidence>
<dbReference type="PROSITE" id="PS50088">
    <property type="entry name" value="ANK_REPEAT"/>
    <property type="match status" value="1"/>
</dbReference>
<organism evidence="5">
    <name type="scientific">Micromonospora sp. CCTCC AA 2012012</name>
    <dbReference type="NCBI Taxonomy" id="3111921"/>
    <lineage>
        <taxon>Bacteria</taxon>
        <taxon>Bacillati</taxon>
        <taxon>Actinomycetota</taxon>
        <taxon>Actinomycetes</taxon>
        <taxon>Micromonosporales</taxon>
        <taxon>Micromonosporaceae</taxon>
        <taxon>Micromonospora</taxon>
    </lineage>
</organism>
<sequence>MRYDEPLAVEFAAAITGGDVERLATLLRGQPGLATEPLTDSDGARRSPLHLVADSPGHRPRAAETVRALVAAGADVDAPAVGMPHTERPLHWAASNDDVTLVDALLDSGADIEAPGSSIDGGPPLSSAVGYAQWGAARRLVDRGARTQLWHAAALGLLPVVDRLAVGSTELDAPLWNACRAGQLDAAKLLVSRGASPRWPAPWSGETAVDVAQSSGNDELVSWLTAQPR</sequence>